<dbReference type="GO" id="GO:0008915">
    <property type="term" value="F:lipid-A-disaccharide synthase activity"/>
    <property type="evidence" value="ECO:0007669"/>
    <property type="project" value="UniProtKB-UniRule"/>
</dbReference>
<proteinExistence type="predicted"/>
<dbReference type="EC" id="2.4.1.182" evidence="2 10"/>
<evidence type="ECO:0000256" key="9">
    <source>
        <dbReference type="ARBA" id="ARBA00048975"/>
    </source>
</evidence>
<keyword evidence="7 11" id="KW-0808">Transferase</keyword>
<evidence type="ECO:0000256" key="10">
    <source>
        <dbReference type="NCBIfam" id="TIGR00215"/>
    </source>
</evidence>
<dbReference type="EMBL" id="DVHI01000084">
    <property type="protein sequence ID" value="HIR63249.1"/>
    <property type="molecule type" value="Genomic_DNA"/>
</dbReference>
<dbReference type="NCBIfam" id="TIGR00215">
    <property type="entry name" value="lpxB"/>
    <property type="match status" value="1"/>
</dbReference>
<dbReference type="PANTHER" id="PTHR30372">
    <property type="entry name" value="LIPID-A-DISACCHARIDE SYNTHASE"/>
    <property type="match status" value="1"/>
</dbReference>
<evidence type="ECO:0000313" key="11">
    <source>
        <dbReference type="EMBL" id="HIR63249.1"/>
    </source>
</evidence>
<evidence type="ECO:0000256" key="7">
    <source>
        <dbReference type="ARBA" id="ARBA00022679"/>
    </source>
</evidence>
<evidence type="ECO:0000313" key="12">
    <source>
        <dbReference type="Proteomes" id="UP000886744"/>
    </source>
</evidence>
<evidence type="ECO:0000256" key="1">
    <source>
        <dbReference type="ARBA" id="ARBA00002056"/>
    </source>
</evidence>
<dbReference type="GO" id="GO:0005543">
    <property type="term" value="F:phospholipid binding"/>
    <property type="evidence" value="ECO:0007669"/>
    <property type="project" value="TreeGrafter"/>
</dbReference>
<keyword evidence="6 11" id="KW-0328">Glycosyltransferase</keyword>
<name>A0A9D1J7K2_9BACT</name>
<dbReference type="Proteomes" id="UP000886744">
    <property type="component" value="Unassembled WGS sequence"/>
</dbReference>
<keyword evidence="5" id="KW-0441">Lipid A biosynthesis</keyword>
<evidence type="ECO:0000256" key="3">
    <source>
        <dbReference type="ARBA" id="ARBA00020902"/>
    </source>
</evidence>
<protein>
    <recommendedName>
        <fullName evidence="3 10">Lipid-A-disaccharide synthase</fullName>
        <ecNumber evidence="2 10">2.4.1.182</ecNumber>
    </recommendedName>
</protein>
<evidence type="ECO:0000256" key="4">
    <source>
        <dbReference type="ARBA" id="ARBA00022516"/>
    </source>
</evidence>
<comment type="caution">
    <text evidence="11">The sequence shown here is derived from an EMBL/GenBank/DDBJ whole genome shotgun (WGS) entry which is preliminary data.</text>
</comment>
<dbReference type="GO" id="GO:0009245">
    <property type="term" value="P:lipid A biosynthetic process"/>
    <property type="evidence" value="ECO:0007669"/>
    <property type="project" value="UniProtKB-UniRule"/>
</dbReference>
<evidence type="ECO:0000256" key="8">
    <source>
        <dbReference type="ARBA" id="ARBA00023098"/>
    </source>
</evidence>
<dbReference type="InterPro" id="IPR003835">
    <property type="entry name" value="Glyco_trans_19"/>
</dbReference>
<dbReference type="GO" id="GO:0016020">
    <property type="term" value="C:membrane"/>
    <property type="evidence" value="ECO:0007669"/>
    <property type="project" value="GOC"/>
</dbReference>
<reference evidence="11" key="2">
    <citation type="journal article" date="2021" name="PeerJ">
        <title>Extensive microbial diversity within the chicken gut microbiome revealed by metagenomics and culture.</title>
        <authorList>
            <person name="Gilroy R."/>
            <person name="Ravi A."/>
            <person name="Getino M."/>
            <person name="Pursley I."/>
            <person name="Horton D.L."/>
            <person name="Alikhan N.F."/>
            <person name="Baker D."/>
            <person name="Gharbi K."/>
            <person name="Hall N."/>
            <person name="Watson M."/>
            <person name="Adriaenssens E.M."/>
            <person name="Foster-Nyarko E."/>
            <person name="Jarju S."/>
            <person name="Secka A."/>
            <person name="Antonio M."/>
            <person name="Oren A."/>
            <person name="Chaudhuri R.R."/>
            <person name="La Ragione R."/>
            <person name="Hildebrand F."/>
            <person name="Pallen M.J."/>
        </authorList>
    </citation>
    <scope>NUCLEOTIDE SEQUENCE</scope>
    <source>
        <strain evidence="11">ChiHjej13B12-12457</strain>
    </source>
</reference>
<evidence type="ECO:0000256" key="2">
    <source>
        <dbReference type="ARBA" id="ARBA00012687"/>
    </source>
</evidence>
<reference evidence="11" key="1">
    <citation type="submission" date="2020-10" db="EMBL/GenBank/DDBJ databases">
        <authorList>
            <person name="Gilroy R."/>
        </authorList>
    </citation>
    <scope>NUCLEOTIDE SEQUENCE</scope>
    <source>
        <strain evidence="11">ChiHjej13B12-12457</strain>
    </source>
</reference>
<comment type="function">
    <text evidence="1">Condensation of UDP-2,3-diacylglucosamine and 2,3-diacylglucosamine-1-phosphate to form lipid A disaccharide, a precursor of lipid A, a phosphorylated glycolipid that anchors the lipopolysaccharide to the outer membrane of the cell.</text>
</comment>
<comment type="catalytic activity">
    <reaction evidence="9">
        <text>a lipid X + a UDP-2-N,3-O-bis[(3R)-3-hydroxyacyl]-alpha-D-glucosamine = a lipid A disaccharide + UDP + H(+)</text>
        <dbReference type="Rhea" id="RHEA:67828"/>
        <dbReference type="ChEBI" id="CHEBI:15378"/>
        <dbReference type="ChEBI" id="CHEBI:58223"/>
        <dbReference type="ChEBI" id="CHEBI:137748"/>
        <dbReference type="ChEBI" id="CHEBI:176338"/>
        <dbReference type="ChEBI" id="CHEBI:176343"/>
        <dbReference type="EC" id="2.4.1.182"/>
    </reaction>
</comment>
<keyword evidence="8" id="KW-0443">Lipid metabolism</keyword>
<evidence type="ECO:0000256" key="6">
    <source>
        <dbReference type="ARBA" id="ARBA00022676"/>
    </source>
</evidence>
<gene>
    <name evidence="11" type="primary">lpxB</name>
    <name evidence="11" type="ORF">IAC94_06990</name>
</gene>
<organism evidence="11 12">
    <name type="scientific">Candidatus Coprenecus avistercoris</name>
    <dbReference type="NCBI Taxonomy" id="2840730"/>
    <lineage>
        <taxon>Bacteria</taxon>
        <taxon>Pseudomonadati</taxon>
        <taxon>Bacteroidota</taxon>
        <taxon>Bacteroidia</taxon>
        <taxon>Bacteroidales</taxon>
        <taxon>Rikenellaceae</taxon>
        <taxon>Rikenellaceae incertae sedis</taxon>
        <taxon>Candidatus Coprenecus</taxon>
    </lineage>
</organism>
<keyword evidence="4" id="KW-0444">Lipid biosynthesis</keyword>
<sequence length="382" mass="42879">MKYYIIAGEASGDLHGSNLMRGLLAHDPSCEIRFWGGDRMAAVGGTMVRDYRDNAVMGLVEVIGRLGSILRNLRFCKKDILGWKPDAVILIDYPGFNLKIARFAHEHGFKVFYYIPPKVWARGEGRIRLLKKYVDRTFIIFPFEVPYFEAKGVSAVYNGNPLVDNIAATPSVHITREEFLRSHSLTDDGRELIALLAGSRKMEVDYLLPRLVRTAAILKERTGSRFRFLLAAAPSIDRTYYDRYLHGNPDIDIIYGDTYGVLSHSAAAAISSGTASLEAAVIGTPQVVCYGMNPITYAIARMIVRLDTVSLANMILGRHIFRELLQGDCTPEHIAGELLRMTDDTAYRSRMISDYDDMRAMLGEKDSARRTAADIERLIKEK</sequence>
<accession>A0A9D1J7K2</accession>
<dbReference type="PANTHER" id="PTHR30372:SF4">
    <property type="entry name" value="LIPID-A-DISACCHARIDE SYNTHASE, MITOCHONDRIAL-RELATED"/>
    <property type="match status" value="1"/>
</dbReference>
<dbReference type="SUPFAM" id="SSF53756">
    <property type="entry name" value="UDP-Glycosyltransferase/glycogen phosphorylase"/>
    <property type="match status" value="1"/>
</dbReference>
<evidence type="ECO:0000256" key="5">
    <source>
        <dbReference type="ARBA" id="ARBA00022556"/>
    </source>
</evidence>
<dbReference type="AlphaFoldDB" id="A0A9D1J7K2"/>
<dbReference type="Pfam" id="PF02684">
    <property type="entry name" value="LpxB"/>
    <property type="match status" value="1"/>
</dbReference>